<keyword evidence="4" id="KW-0472">Membrane</keyword>
<dbReference type="GO" id="GO:0005737">
    <property type="term" value="C:cytoplasm"/>
    <property type="evidence" value="ECO:0007669"/>
    <property type="project" value="TreeGrafter"/>
</dbReference>
<evidence type="ECO:0000256" key="2">
    <source>
        <dbReference type="ARBA" id="ARBA00022737"/>
    </source>
</evidence>
<dbReference type="AlphaFoldDB" id="A0A8T0VWU7"/>
<sequence length="790" mass="86147">MVRFFCFSSSTTQHRSKEGFPPADEAMRAASRKDSQEQTVKSTTGLASPNQMTDENKCSAMSGHYGTSPSSHRGCCRSEDLNRYACSDEGKEVWHLKKSQPLGNILQKDRDHNCSEGTECDFTDHEHKCRHSSFKSSAVVGESSKACSPKIEDAFDASSDLISHDFCEPLDSDSHHHISYVQSKFPRSQSAIFQNDTTSDQEGSVDSGILGSRCRSVEGLCSLIDEKVDYLSGGEMHRCTSNLDVYCAPSSPDAYRTLNIEDNGSVGCSDAAEGGQRSTGSTEENFIRDGILVGQEYWDGKYICTDNSVDPVVPSCADSGHAFHHSGNDGGLSEAMDKEREDNLWNRDSIHHQSLVVEVPDSVEISSDTKDISGEADHNKTDIDGDPNELTPRTYNIKRIEDWINQIDMDAITVDEQGESSISASTESCEPTAGVRAVRPDAKSPLGMEIAYTYISKLTPASSSAQLASLGLVAIPRLSAFSGLRLLNLSGNSIGMHFFSLSSTILCGMLLVFASLSFRGGGGLVVVLLTCFIKDYGITFLIFGSFCTVRVTAGALPKGLHMLSLSKNNISTIEGLRELTRLRLLDISYNRISRIGHGLASCSSLKELYLVGNKISEVDGLHRLLKLKFLDLRHNKISTSKGLGQLAANYNSLEAINLDGNPAQKNVGDEHLKKYLLGLLPNLVVYNKHPIRATGSKDVSDRHSRKISSSHRADRGGRSDRKSSRMVGASSSHKSQSSRHAHPGYASGSMLKHSWTRNMPMTTLLGSRPTEHIVRSIDAAKQTQINGNTQ</sequence>
<evidence type="ECO:0000313" key="5">
    <source>
        <dbReference type="EMBL" id="KAG2639405.1"/>
    </source>
</evidence>
<comment type="caution">
    <text evidence="5">The sequence shown here is derived from an EMBL/GenBank/DDBJ whole genome shotgun (WGS) entry which is preliminary data.</text>
</comment>
<dbReference type="SUPFAM" id="SSF52058">
    <property type="entry name" value="L domain-like"/>
    <property type="match status" value="1"/>
</dbReference>
<dbReference type="PANTHER" id="PTHR15454">
    <property type="entry name" value="NISCHARIN RELATED"/>
    <property type="match status" value="1"/>
</dbReference>
<keyword evidence="2" id="KW-0677">Repeat</keyword>
<dbReference type="Gene3D" id="3.80.10.10">
    <property type="entry name" value="Ribonuclease Inhibitor"/>
    <property type="match status" value="1"/>
</dbReference>
<feature type="compositionally biased region" description="Basic and acidic residues" evidence="3">
    <location>
        <begin position="367"/>
        <end position="383"/>
    </location>
</feature>
<reference evidence="5 6" key="1">
    <citation type="submission" date="2020-05" db="EMBL/GenBank/DDBJ databases">
        <title>WGS assembly of Panicum virgatum.</title>
        <authorList>
            <person name="Lovell J.T."/>
            <person name="Jenkins J."/>
            <person name="Shu S."/>
            <person name="Juenger T.E."/>
            <person name="Schmutz J."/>
        </authorList>
    </citation>
    <scope>NUCLEOTIDE SEQUENCE</scope>
    <source>
        <strain evidence="5">AP13</strain>
        <strain evidence="6">cv. AP13</strain>
    </source>
</reference>
<feature type="region of interest" description="Disordered" evidence="3">
    <location>
        <begin position="7"/>
        <end position="53"/>
    </location>
</feature>
<evidence type="ECO:0000313" key="6">
    <source>
        <dbReference type="Proteomes" id="UP000823388"/>
    </source>
</evidence>
<feature type="region of interest" description="Disordered" evidence="3">
    <location>
        <begin position="366"/>
        <end position="390"/>
    </location>
</feature>
<evidence type="ECO:0008006" key="7">
    <source>
        <dbReference type="Google" id="ProtNLM"/>
    </source>
</evidence>
<dbReference type="EMBL" id="CM029039">
    <property type="protein sequence ID" value="KAG2639405.1"/>
    <property type="molecule type" value="Genomic_DNA"/>
</dbReference>
<dbReference type="InterPro" id="IPR003591">
    <property type="entry name" value="Leu-rich_rpt_typical-subtyp"/>
</dbReference>
<dbReference type="InterPro" id="IPR032675">
    <property type="entry name" value="LRR_dom_sf"/>
</dbReference>
<dbReference type="Pfam" id="PF13855">
    <property type="entry name" value="LRR_8"/>
    <property type="match status" value="1"/>
</dbReference>
<dbReference type="EMBL" id="CM029039">
    <property type="protein sequence ID" value="KAG2639408.1"/>
    <property type="molecule type" value="Genomic_DNA"/>
</dbReference>
<evidence type="ECO:0000256" key="1">
    <source>
        <dbReference type="ARBA" id="ARBA00022614"/>
    </source>
</evidence>
<proteinExistence type="predicted"/>
<keyword evidence="4" id="KW-0812">Transmembrane</keyword>
<feature type="compositionally biased region" description="Basic and acidic residues" evidence="3">
    <location>
        <begin position="711"/>
        <end position="723"/>
    </location>
</feature>
<dbReference type="PROSITE" id="PS51450">
    <property type="entry name" value="LRR"/>
    <property type="match status" value="3"/>
</dbReference>
<feature type="compositionally biased region" description="Polar residues" evidence="3">
    <location>
        <begin position="37"/>
        <end position="53"/>
    </location>
</feature>
<dbReference type="FunFam" id="3.80.10.10:FF:000320">
    <property type="entry name" value="Protein phosphatase 1 regulatory subunit pprA"/>
    <property type="match status" value="1"/>
</dbReference>
<gene>
    <name evidence="5" type="ORF">PVAP13_2KG013100</name>
</gene>
<dbReference type="InterPro" id="IPR001611">
    <property type="entry name" value="Leu-rich_rpt"/>
</dbReference>
<dbReference type="PANTHER" id="PTHR15454:SF7">
    <property type="entry name" value="OS07G0106100 PROTEIN"/>
    <property type="match status" value="1"/>
</dbReference>
<feature type="transmembrane region" description="Helical" evidence="4">
    <location>
        <begin position="494"/>
        <end position="516"/>
    </location>
</feature>
<keyword evidence="6" id="KW-1185">Reference proteome</keyword>
<evidence type="ECO:0000256" key="4">
    <source>
        <dbReference type="SAM" id="Phobius"/>
    </source>
</evidence>
<protein>
    <recommendedName>
        <fullName evidence="7">Outer arm dynein light chain 1 protein</fullName>
    </recommendedName>
</protein>
<evidence type="ECO:0000256" key="3">
    <source>
        <dbReference type="SAM" id="MobiDB-lite"/>
    </source>
</evidence>
<dbReference type="SMART" id="SM00369">
    <property type="entry name" value="LRR_TYP"/>
    <property type="match status" value="3"/>
</dbReference>
<dbReference type="Proteomes" id="UP000823388">
    <property type="component" value="Chromosome 2K"/>
</dbReference>
<dbReference type="OrthoDB" id="1904536at2759"/>
<dbReference type="SMART" id="SM00365">
    <property type="entry name" value="LRR_SD22"/>
    <property type="match status" value="4"/>
</dbReference>
<keyword evidence="1" id="KW-0433">Leucine-rich repeat</keyword>
<accession>A0A8T0VWU7</accession>
<name>A0A8T0VWU7_PANVG</name>
<feature type="compositionally biased region" description="Basic and acidic residues" evidence="3">
    <location>
        <begin position="25"/>
        <end position="36"/>
    </location>
</feature>
<feature type="region of interest" description="Disordered" evidence="3">
    <location>
        <begin position="694"/>
        <end position="753"/>
    </location>
</feature>
<organism evidence="5 6">
    <name type="scientific">Panicum virgatum</name>
    <name type="common">Blackwell switchgrass</name>
    <dbReference type="NCBI Taxonomy" id="38727"/>
    <lineage>
        <taxon>Eukaryota</taxon>
        <taxon>Viridiplantae</taxon>
        <taxon>Streptophyta</taxon>
        <taxon>Embryophyta</taxon>
        <taxon>Tracheophyta</taxon>
        <taxon>Spermatophyta</taxon>
        <taxon>Magnoliopsida</taxon>
        <taxon>Liliopsida</taxon>
        <taxon>Poales</taxon>
        <taxon>Poaceae</taxon>
        <taxon>PACMAD clade</taxon>
        <taxon>Panicoideae</taxon>
        <taxon>Panicodae</taxon>
        <taxon>Paniceae</taxon>
        <taxon>Panicinae</taxon>
        <taxon>Panicum</taxon>
        <taxon>Panicum sect. Hiantes</taxon>
    </lineage>
</organism>
<keyword evidence="4" id="KW-1133">Transmembrane helix</keyword>